<dbReference type="Pfam" id="PF13699">
    <property type="entry name" value="eCIS_core"/>
    <property type="match status" value="1"/>
</dbReference>
<evidence type="ECO:0000256" key="1">
    <source>
        <dbReference type="SAM" id="MobiDB-lite"/>
    </source>
</evidence>
<dbReference type="OrthoDB" id="5942136at2"/>
<evidence type="ECO:0000313" key="4">
    <source>
        <dbReference type="Proteomes" id="UP000246569"/>
    </source>
</evidence>
<feature type="region of interest" description="Disordered" evidence="1">
    <location>
        <begin position="1"/>
        <end position="27"/>
    </location>
</feature>
<reference evidence="3 4" key="1">
    <citation type="submission" date="2018-05" db="EMBL/GenBank/DDBJ databases">
        <title>Genomic Encyclopedia of Type Strains, Phase IV (KMG-IV): sequencing the most valuable type-strain genomes for metagenomic binning, comparative biology and taxonomic classification.</title>
        <authorList>
            <person name="Goeker M."/>
        </authorList>
    </citation>
    <scope>NUCLEOTIDE SEQUENCE [LARGE SCALE GENOMIC DNA]</scope>
    <source>
        <strain evidence="3 4">DSM 23606</strain>
    </source>
</reference>
<dbReference type="InterPro" id="IPR025295">
    <property type="entry name" value="eCIS_core_dom"/>
</dbReference>
<protein>
    <submittedName>
        <fullName evidence="3">Uncharacterized protein DUF4157</fullName>
    </submittedName>
</protein>
<dbReference type="AlphaFoldDB" id="A0A317MRM8"/>
<organism evidence="3 4">
    <name type="scientific">Plasticicumulans acidivorans</name>
    <dbReference type="NCBI Taxonomy" id="886464"/>
    <lineage>
        <taxon>Bacteria</taxon>
        <taxon>Pseudomonadati</taxon>
        <taxon>Pseudomonadota</taxon>
        <taxon>Gammaproteobacteria</taxon>
        <taxon>Candidatus Competibacteraceae</taxon>
        <taxon>Plasticicumulans</taxon>
    </lineage>
</organism>
<dbReference type="Proteomes" id="UP000246569">
    <property type="component" value="Unassembled WGS sequence"/>
</dbReference>
<comment type="caution">
    <text evidence="3">The sequence shown here is derived from an EMBL/GenBank/DDBJ whole genome shotgun (WGS) entry which is preliminary data.</text>
</comment>
<dbReference type="EMBL" id="QGTJ01000010">
    <property type="protein sequence ID" value="PWV59525.1"/>
    <property type="molecule type" value="Genomic_DNA"/>
</dbReference>
<name>A0A317MRM8_9GAMM</name>
<dbReference type="RefSeq" id="WP_110019577.1">
    <property type="nucleotide sequence ID" value="NZ_QGTJ01000010.1"/>
</dbReference>
<proteinExistence type="predicted"/>
<feature type="domain" description="eCIS core" evidence="2">
    <location>
        <begin position="59"/>
        <end position="136"/>
    </location>
</feature>
<keyword evidence="4" id="KW-1185">Reference proteome</keyword>
<evidence type="ECO:0000313" key="3">
    <source>
        <dbReference type="EMBL" id="PWV59525.1"/>
    </source>
</evidence>
<gene>
    <name evidence="3" type="ORF">C7443_11070</name>
</gene>
<sequence>MYNLAHAQPGTGRRGGTPRPTPAASMTAPSRAHACPCGGHCPRCHAEAVGSALHQPGAPLEAGARELMEQRFGHGLGAVRVHTDAQADRAARALRAEAFSAGQHIVFAAGRYAPHSRTGRALLAHELTHTLQSRSGRADTGYTLAAADSAQEAQAERSAAALGRGTTPPAIGAPSVAPTLLQRQPQPGAERDWPLIRGERCPSGACHGAPRGIQHSGVDFGRRFTPGAASANQALNILNYLPDDESAEFASYLLKGYTKQSYRGEKINYVVPVLQSPYVGQSEIVGYVVRYGTDNLGWRVTMDRYGKVVDVHIAEAPIESEGLGPLDWVPLVGLAGRGAGALLRGGARMFARKEAAHIGGDELASVAGRLREPWFNPSRELELPGVRAGAVPNNCLGCVSAVEKTRLTKELWTEERLAAEYGETSNMLSGRDINLQSARNYFERATGKPLSQQAYDLGANRLTPGHYLVFGGESTATLKHVVRATVKQDGRLIIFDPQIAAKPSWFEFIGKWGRGSRAYRIED</sequence>
<feature type="region of interest" description="Disordered" evidence="1">
    <location>
        <begin position="155"/>
        <end position="193"/>
    </location>
</feature>
<accession>A0A317MRM8</accession>
<evidence type="ECO:0000259" key="2">
    <source>
        <dbReference type="Pfam" id="PF13699"/>
    </source>
</evidence>